<feature type="compositionally biased region" description="Polar residues" evidence="1">
    <location>
        <begin position="55"/>
        <end position="65"/>
    </location>
</feature>
<comment type="caution">
    <text evidence="2">The sequence shown here is derived from an EMBL/GenBank/DDBJ whole genome shotgun (WGS) entry which is preliminary data.</text>
</comment>
<keyword evidence="3" id="KW-1185">Reference proteome</keyword>
<evidence type="ECO:0000313" key="3">
    <source>
        <dbReference type="Proteomes" id="UP000299102"/>
    </source>
</evidence>
<protein>
    <submittedName>
        <fullName evidence="2">Uncharacterized protein</fullName>
    </submittedName>
</protein>
<sequence>MSGREGANAMKGTLAGDVDERYEPAHALTKKHTSIGLNYDNETLLSDGDKRHATKTNAGQVQYGQRTRGGSRPRPNVLRSMRPLT</sequence>
<evidence type="ECO:0000313" key="2">
    <source>
        <dbReference type="EMBL" id="GBP32690.1"/>
    </source>
</evidence>
<gene>
    <name evidence="2" type="ORF">EVAR_16853_1</name>
</gene>
<evidence type="ECO:0000256" key="1">
    <source>
        <dbReference type="SAM" id="MobiDB-lite"/>
    </source>
</evidence>
<accession>A0A4C1V2E5</accession>
<reference evidence="2 3" key="1">
    <citation type="journal article" date="2019" name="Commun. Biol.">
        <title>The bagworm genome reveals a unique fibroin gene that provides high tensile strength.</title>
        <authorList>
            <person name="Kono N."/>
            <person name="Nakamura H."/>
            <person name="Ohtoshi R."/>
            <person name="Tomita M."/>
            <person name="Numata K."/>
            <person name="Arakawa K."/>
        </authorList>
    </citation>
    <scope>NUCLEOTIDE SEQUENCE [LARGE SCALE GENOMIC DNA]</scope>
</reference>
<dbReference type="Proteomes" id="UP000299102">
    <property type="component" value="Unassembled WGS sequence"/>
</dbReference>
<organism evidence="2 3">
    <name type="scientific">Eumeta variegata</name>
    <name type="common">Bagworm moth</name>
    <name type="synonym">Eumeta japonica</name>
    <dbReference type="NCBI Taxonomy" id="151549"/>
    <lineage>
        <taxon>Eukaryota</taxon>
        <taxon>Metazoa</taxon>
        <taxon>Ecdysozoa</taxon>
        <taxon>Arthropoda</taxon>
        <taxon>Hexapoda</taxon>
        <taxon>Insecta</taxon>
        <taxon>Pterygota</taxon>
        <taxon>Neoptera</taxon>
        <taxon>Endopterygota</taxon>
        <taxon>Lepidoptera</taxon>
        <taxon>Glossata</taxon>
        <taxon>Ditrysia</taxon>
        <taxon>Tineoidea</taxon>
        <taxon>Psychidae</taxon>
        <taxon>Oiketicinae</taxon>
        <taxon>Eumeta</taxon>
    </lineage>
</organism>
<feature type="region of interest" description="Disordered" evidence="1">
    <location>
        <begin position="47"/>
        <end position="85"/>
    </location>
</feature>
<proteinExistence type="predicted"/>
<dbReference type="AlphaFoldDB" id="A0A4C1V2E5"/>
<name>A0A4C1V2E5_EUMVA</name>
<dbReference type="EMBL" id="BGZK01000263">
    <property type="protein sequence ID" value="GBP32690.1"/>
    <property type="molecule type" value="Genomic_DNA"/>
</dbReference>